<dbReference type="EMBL" id="JAIVGD010000001">
    <property type="protein sequence ID" value="KAH0780403.1"/>
    <property type="molecule type" value="Genomic_DNA"/>
</dbReference>
<protein>
    <submittedName>
        <fullName evidence="2">Uncharacterized protein</fullName>
    </submittedName>
</protein>
<name>A0ABQ7WK36_SOLTU</name>
<keyword evidence="3" id="KW-1185">Reference proteome</keyword>
<comment type="caution">
    <text evidence="2">The sequence shown here is derived from an EMBL/GenBank/DDBJ whole genome shotgun (WGS) entry which is preliminary data.</text>
</comment>
<organism evidence="2 3">
    <name type="scientific">Solanum tuberosum</name>
    <name type="common">Potato</name>
    <dbReference type="NCBI Taxonomy" id="4113"/>
    <lineage>
        <taxon>Eukaryota</taxon>
        <taxon>Viridiplantae</taxon>
        <taxon>Streptophyta</taxon>
        <taxon>Embryophyta</taxon>
        <taxon>Tracheophyta</taxon>
        <taxon>Spermatophyta</taxon>
        <taxon>Magnoliopsida</taxon>
        <taxon>eudicotyledons</taxon>
        <taxon>Gunneridae</taxon>
        <taxon>Pentapetalae</taxon>
        <taxon>asterids</taxon>
        <taxon>lamiids</taxon>
        <taxon>Solanales</taxon>
        <taxon>Solanaceae</taxon>
        <taxon>Solanoideae</taxon>
        <taxon>Solaneae</taxon>
        <taxon>Solanum</taxon>
    </lineage>
</organism>
<evidence type="ECO:0000256" key="1">
    <source>
        <dbReference type="SAM" id="MobiDB-lite"/>
    </source>
</evidence>
<dbReference type="Proteomes" id="UP000826656">
    <property type="component" value="Unassembled WGS sequence"/>
</dbReference>
<feature type="region of interest" description="Disordered" evidence="1">
    <location>
        <begin position="78"/>
        <end position="97"/>
    </location>
</feature>
<gene>
    <name evidence="2" type="ORF">KY290_000001</name>
</gene>
<evidence type="ECO:0000313" key="3">
    <source>
        <dbReference type="Proteomes" id="UP000826656"/>
    </source>
</evidence>
<accession>A0ABQ7WK36</accession>
<proteinExistence type="predicted"/>
<sequence length="97" mass="10873">MGHFEGQTSPEKLAHTAKTVYFQGQTSPEHEFRPHFCQNFTWTSVKSLPIEQLSLTAKPAHFLGQKIPRAVRTLAMEPIGTHGQNGPFAKSNELQSR</sequence>
<reference evidence="2 3" key="1">
    <citation type="journal article" date="2021" name="bioRxiv">
        <title>Chromosome-scale and haplotype-resolved genome assembly of a tetraploid potato cultivar.</title>
        <authorList>
            <person name="Sun H."/>
            <person name="Jiao W.-B."/>
            <person name="Krause K."/>
            <person name="Campoy J.A."/>
            <person name="Goel M."/>
            <person name="Folz-Donahue K."/>
            <person name="Kukat C."/>
            <person name="Huettel B."/>
            <person name="Schneeberger K."/>
        </authorList>
    </citation>
    <scope>NUCLEOTIDE SEQUENCE [LARGE SCALE GENOMIC DNA]</scope>
    <source>
        <strain evidence="2">SolTubOtavaFocal</strain>
        <tissue evidence="2">Leaves</tissue>
    </source>
</reference>
<evidence type="ECO:0000313" key="2">
    <source>
        <dbReference type="EMBL" id="KAH0780403.1"/>
    </source>
</evidence>